<evidence type="ECO:0000313" key="2">
    <source>
        <dbReference type="EMBL" id="VFB15732.1"/>
    </source>
</evidence>
<reference evidence="2 3" key="1">
    <citation type="submission" date="2019-02" db="EMBL/GenBank/DDBJ databases">
        <authorList>
            <consortium name="Pathogen Informatics"/>
        </authorList>
    </citation>
    <scope>NUCLEOTIDE SEQUENCE [LARGE SCALE GENOMIC DNA]</scope>
    <source>
        <strain evidence="2 3">3012STDY7089603</strain>
    </source>
</reference>
<feature type="transmembrane region" description="Helical" evidence="1">
    <location>
        <begin position="297"/>
        <end position="314"/>
    </location>
</feature>
<dbReference type="AlphaFoldDB" id="A0A8H2QX56"/>
<protein>
    <submittedName>
        <fullName evidence="2">Uncharacterized protein</fullName>
    </submittedName>
</protein>
<dbReference type="RefSeq" id="WP_131748139.1">
    <property type="nucleotide sequence ID" value="NZ_CAACYI010000001.1"/>
</dbReference>
<feature type="transmembrane region" description="Helical" evidence="1">
    <location>
        <begin position="190"/>
        <end position="209"/>
    </location>
</feature>
<keyword evidence="1" id="KW-1133">Transmembrane helix</keyword>
<dbReference type="EMBL" id="CAACYI010000001">
    <property type="protein sequence ID" value="VFB15732.1"/>
    <property type="molecule type" value="Genomic_DNA"/>
</dbReference>
<gene>
    <name evidence="2" type="ORF">NCTC13150_00234</name>
</gene>
<evidence type="ECO:0000256" key="1">
    <source>
        <dbReference type="SAM" id="Phobius"/>
    </source>
</evidence>
<name>A0A8H2QX56_9FIRM</name>
<dbReference type="Proteomes" id="UP000377798">
    <property type="component" value="Unassembled WGS sequence"/>
</dbReference>
<keyword evidence="3" id="KW-1185">Reference proteome</keyword>
<feature type="transmembrane region" description="Helical" evidence="1">
    <location>
        <begin position="319"/>
        <end position="336"/>
    </location>
</feature>
<accession>A0A8H2QX56</accession>
<comment type="caution">
    <text evidence="2">The sequence shown here is derived from an EMBL/GenBank/DDBJ whole genome shotgun (WGS) entry which is preliminary data.</text>
</comment>
<feature type="transmembrane region" description="Helical" evidence="1">
    <location>
        <begin position="242"/>
        <end position="261"/>
    </location>
</feature>
<organism evidence="2 3">
    <name type="scientific">Urinicoccus massiliensis</name>
    <dbReference type="NCBI Taxonomy" id="1723382"/>
    <lineage>
        <taxon>Bacteria</taxon>
        <taxon>Bacillati</taxon>
        <taxon>Bacillota</taxon>
        <taxon>Tissierellia</taxon>
        <taxon>Tissierellales</taxon>
        <taxon>Peptoniphilaceae</taxon>
        <taxon>Urinicoccus</taxon>
    </lineage>
</organism>
<feature type="transmembrane region" description="Helical" evidence="1">
    <location>
        <begin position="370"/>
        <end position="392"/>
    </location>
</feature>
<keyword evidence="1" id="KW-0472">Membrane</keyword>
<proteinExistence type="predicted"/>
<keyword evidence="1" id="KW-0812">Transmembrane</keyword>
<sequence length="407" mass="47227">MFAITKLECKKIFTKNNVLIACLFLLICLAKMLPYGQSLDMVLDEENFGSGLSYWTLLKKEGIKYDGFLTKSQMKKVRSLYRQSKEKDFVEGARSEEKDLGLKLIYPFQWLAESLNFPSSNGIQDFSIQMSDQEIESFYQDRLKAVKAWIHRSDHPYSQAQVQSILHQARQVKRPFYYAYNEGWRYMRDFLHMTFYLFLIYLVLALSALTSSDDEQGFTEMDLHTKKGRFGLYLAKLRAGEIFASLAYLAYLGFLLVYHWMIYSLHGANASIEFYSSPAIFNLTTCQGFFLEALSGYFASLVMVNIILFVSMFFHKTRVSLVLLTLILIWLNKWAASPQPWANTLAFFTPQNFVRYNFSLSKLLVLKGHVFPYTLTAFFLSLAYISISRIFAMPFMNHYYLKGGKGK</sequence>
<evidence type="ECO:0000313" key="3">
    <source>
        <dbReference type="Proteomes" id="UP000377798"/>
    </source>
</evidence>